<evidence type="ECO:0000313" key="6">
    <source>
        <dbReference type="EMBL" id="JAC88839.1"/>
    </source>
</evidence>
<feature type="non-terminal residue" evidence="6">
    <location>
        <position position="1"/>
    </location>
</feature>
<organism evidence="6">
    <name type="scientific">Panstrongylus megistus</name>
    <dbReference type="NCBI Taxonomy" id="65343"/>
    <lineage>
        <taxon>Eukaryota</taxon>
        <taxon>Metazoa</taxon>
        <taxon>Ecdysozoa</taxon>
        <taxon>Arthropoda</taxon>
        <taxon>Hexapoda</taxon>
        <taxon>Insecta</taxon>
        <taxon>Pterygota</taxon>
        <taxon>Neoptera</taxon>
        <taxon>Paraneoptera</taxon>
        <taxon>Hemiptera</taxon>
        <taxon>Heteroptera</taxon>
        <taxon>Panheteroptera</taxon>
        <taxon>Cimicomorpha</taxon>
        <taxon>Reduviidae</taxon>
        <taxon>Triatominae</taxon>
        <taxon>Panstrongylus</taxon>
    </lineage>
</organism>
<feature type="compositionally biased region" description="Polar residues" evidence="4">
    <location>
        <begin position="1753"/>
        <end position="1777"/>
    </location>
</feature>
<evidence type="ECO:0000256" key="2">
    <source>
        <dbReference type="ARBA" id="ARBA00022448"/>
    </source>
</evidence>
<name>A0A069DZU1_9HEMI</name>
<evidence type="ECO:0000256" key="3">
    <source>
        <dbReference type="ARBA" id="ARBA00023242"/>
    </source>
</evidence>
<feature type="region of interest" description="Disordered" evidence="4">
    <location>
        <begin position="506"/>
        <end position="531"/>
    </location>
</feature>
<dbReference type="InterPro" id="IPR001680">
    <property type="entry name" value="WD40_rpt"/>
</dbReference>
<comment type="subcellular location">
    <subcellularLocation>
        <location evidence="1">Nucleus</location>
    </subcellularLocation>
</comment>
<feature type="region of interest" description="Disordered" evidence="4">
    <location>
        <begin position="1838"/>
        <end position="1863"/>
    </location>
</feature>
<accession>A0A069DZU1</accession>
<feature type="region of interest" description="Disordered" evidence="4">
    <location>
        <begin position="1880"/>
        <end position="1917"/>
    </location>
</feature>
<feature type="domain" description="Nucleoporin Nup159/Nup146 N-terminal" evidence="5">
    <location>
        <begin position="72"/>
        <end position="370"/>
    </location>
</feature>
<dbReference type="PANTHER" id="PTHR23193:SF46">
    <property type="entry name" value="NUCLEAR PORE COMPLEX PROTEIN NUP214"/>
    <property type="match status" value="1"/>
</dbReference>
<dbReference type="GO" id="GO:0017056">
    <property type="term" value="F:structural constituent of nuclear pore"/>
    <property type="evidence" value="ECO:0007669"/>
    <property type="project" value="TreeGrafter"/>
</dbReference>
<feature type="region of interest" description="Disordered" evidence="4">
    <location>
        <begin position="1734"/>
        <end position="1801"/>
    </location>
</feature>
<evidence type="ECO:0000256" key="1">
    <source>
        <dbReference type="ARBA" id="ARBA00004123"/>
    </source>
</evidence>
<feature type="compositionally biased region" description="Polar residues" evidence="4">
    <location>
        <begin position="1880"/>
        <end position="1890"/>
    </location>
</feature>
<sequence>EFQFKLLTQLRLFSSEFSIKLDNPSSLVATANKYGLIFVGIPVGITCIQTNAIVTIQNQRTNNRGYITSFPRRDLKLGVLPSHIAINCDNELLAAAVIVDGRPFLLIYRVTAFGTSKIKTRCEVRMSSTPGVIVTDLQWNPGAPNVIGSVLSDGSAFVYEFKDSVPTVSSIPPNSQASCLCWSPKGKQIVIGAKNGSLTQYKPDLKAVKTFPPPQIYNQPMVISVHWLSNYQFIAAYKDRIDNSSKPAVVIVNVPKSATQNFVNFEDICFGFGTNRPEHYFIHQQLWNVIILGTSNGTEVVVLGQNGDSWEQWLQDESNRAQLPVSLDYQDVYLTGMAMDYSSLAPIQIGENNVINPMPLLIMYSQEGVLCLFHVINLFPDLPVLCHAPQPLPDQTGMHLFSEVQIGPSGDNKLVNDVQVIDCSGINRSIDIDQVKQGAQFKLGSLGSDLSSPIKESLSSTLSSQSPFAALNMQKQNTPLAPNVALGNVSALSGFGMLMENSSSSTALSSTPKFSTSSSSLNTQQPPNSATSFLLATSPQKTLAPTNMSLHIQPNSKGLSTFQFPNTVNPIAPQFPMTSSIETAVNQEHVKPALLMTPLSQTNNTSITSQGIPSSKPSSEKTILNKEVIPKSESPINAESSVQCKEGEAPQLNHAQKLEEKEQSVIEVDFIGAIKEEVSALNIEVSNLQQLKSSLNFSVGHEQINDLVGKINDLKVFEKDVKETTVAQEAEVSALVNSVVEMFSWLENVKTKQKQINNPKYMDLMESQDLDPVTKKHINNIEQYIYYLDTQIKQANIQLDALWAQHKGKPLKSLELPNMEAIYQTIVAENYILAAQKVRVTELEVRLKEKLKTFSRKIPQISDFSSSSLKSSSDTELDELADKLLMSKLGQNDDAQANSLKGTAEKYILMSNTQKYLSSKKEYLLHKWHKNHIVINAKSPKRPSGQIDLSKFSKQVKTPSSAISVAQNINVSTQTTTAPAKSIFTITSQAPFSSERDTVSEKMANIKETKTTSVLTLPSSFPSKTEQTSNQVKQMPSTLLKHEIANKGVNDSEIKQSDNSNQLPFGANLGQSSSVFSTSAITDSTIYPQQVISPFVNEFATKNSSGDSDIKNTVTSLDLSANSSNKEIVSASPITTFNFSCKTTSSNTVVAPTSSENLPVKFTTTVTVAELPAKSTLPITVTDSKESFKKDGDVTTSDLRNVTPETNKVVAFTLAPNIFSITSTVASNTLEKPATSAGNIFGTTFTSGQNTLSTFNFSKNSVFSNVNTNSAVTTGQKTSLMFGTSLSNGNTTSTAPTTIFGGKPVTSPSQFISPATTVSMITTSNSSPASTVTAKPIITSAASVATTTTTFFTKPNAMKSLFGNATMSVTGSSPLFKSTTSPLGTSFFASTQPQQVVTAAVSTSTAATTSSKLEIVTCNPPISATSTVATTTPASTFTCSTISCVNSTPSVSLAYSSSLITSPESIASSVVTSPTCVVSTASTLAAPIIATNLSTPVTENESTPIATTSFGITPSGSSVFGAKTTAQTVSVFDTAVSSPAPTTKTFGNTVTTVGFAAATTTESTSLFGNSVSKSSLFGNQGTSPTFGSNPVTTASSIFSTTAVSGFGSPTTKTTTASMFGTAATFGTSTTNASVFGAAAALSSTSFFGSPTTTSAFGTPSAPSPFSSPSATNDTPFFGQTICSPTSSVTNVFSNVSFGQKPATVTTTGSIFGGNRTFETKPLFGQSGGLFGQTTSSPGTFGSSGGSLFGNASTFGSPQQQTGLFQTPTGPSSASLFNSGSPSGGSFSAGNQSVAQSGFGAPPNFQSAAKPFGAGSSPVFGGQTSFGASPTFGGSATFGSPNKVFGSPPTASGPFGSPTQQSSTFENLAGQNTLTFGNLAQAQPNFNSNQPFGIGSPQQQQNSFPNSSFGGSSFSTWR</sequence>
<dbReference type="InterPro" id="IPR039462">
    <property type="entry name" value="Nup159/Nup146_N"/>
</dbReference>
<feature type="compositionally biased region" description="Low complexity" evidence="4">
    <location>
        <begin position="506"/>
        <end position="529"/>
    </location>
</feature>
<evidence type="ECO:0000259" key="5">
    <source>
        <dbReference type="Pfam" id="PF16755"/>
    </source>
</evidence>
<keyword evidence="2" id="KW-0813">Transport</keyword>
<feature type="compositionally biased region" description="Low complexity" evidence="4">
    <location>
        <begin position="1895"/>
        <end position="1917"/>
    </location>
</feature>
<dbReference type="SMART" id="SM00320">
    <property type="entry name" value="WD40"/>
    <property type="match status" value="2"/>
</dbReference>
<dbReference type="InterPro" id="IPR015943">
    <property type="entry name" value="WD40/YVTN_repeat-like_dom_sf"/>
</dbReference>
<dbReference type="InterPro" id="IPR026054">
    <property type="entry name" value="Nucleoporin"/>
</dbReference>
<dbReference type="GO" id="GO:0006405">
    <property type="term" value="P:RNA export from nucleus"/>
    <property type="evidence" value="ECO:0007669"/>
    <property type="project" value="TreeGrafter"/>
</dbReference>
<keyword evidence="3" id="KW-0539">Nucleus</keyword>
<feature type="compositionally biased region" description="Low complexity" evidence="4">
    <location>
        <begin position="1778"/>
        <end position="1789"/>
    </location>
</feature>
<dbReference type="EMBL" id="GBGD01000050">
    <property type="protein sequence ID" value="JAC88839.1"/>
    <property type="molecule type" value="mRNA"/>
</dbReference>
<dbReference type="Pfam" id="PF16755">
    <property type="entry name" value="Beta-prop_NUP159_NUP214"/>
    <property type="match status" value="1"/>
</dbReference>
<reference evidence="6" key="1">
    <citation type="journal article" date="2015" name="J. Med. Entomol.">
        <title>A Deep Insight Into the Sialotranscriptome of the Chagas Disease Vector, Panstrongylus megistus (Hemiptera: Heteroptera).</title>
        <authorList>
            <person name="Ribeiro J.M."/>
            <person name="Schwarz A."/>
            <person name="Francischetti I.M."/>
        </authorList>
    </citation>
    <scope>NUCLEOTIDE SEQUENCE</scope>
    <source>
        <tissue evidence="6">Salivary glands</tissue>
    </source>
</reference>
<proteinExistence type="evidence at transcript level"/>
<dbReference type="Gene3D" id="2.130.10.10">
    <property type="entry name" value="YVTN repeat-like/Quinoprotein amine dehydrogenase"/>
    <property type="match status" value="1"/>
</dbReference>
<dbReference type="GO" id="GO:0005643">
    <property type="term" value="C:nuclear pore"/>
    <property type="evidence" value="ECO:0007669"/>
    <property type="project" value="TreeGrafter"/>
</dbReference>
<dbReference type="GO" id="GO:0008139">
    <property type="term" value="F:nuclear localization sequence binding"/>
    <property type="evidence" value="ECO:0007669"/>
    <property type="project" value="TreeGrafter"/>
</dbReference>
<dbReference type="SUPFAM" id="SSF117289">
    <property type="entry name" value="Nucleoporin domain"/>
    <property type="match status" value="1"/>
</dbReference>
<protein>
    <submittedName>
        <fullName evidence="6">Putative nuclear pore complex protein</fullName>
    </submittedName>
</protein>
<evidence type="ECO:0000256" key="4">
    <source>
        <dbReference type="SAM" id="MobiDB-lite"/>
    </source>
</evidence>
<dbReference type="GO" id="GO:0006606">
    <property type="term" value="P:protein import into nucleus"/>
    <property type="evidence" value="ECO:0007669"/>
    <property type="project" value="TreeGrafter"/>
</dbReference>
<dbReference type="PANTHER" id="PTHR23193">
    <property type="entry name" value="NUCLEAR PORE COMPLEX PROTEIN NUP"/>
    <property type="match status" value="1"/>
</dbReference>